<dbReference type="CDD" id="cd03440">
    <property type="entry name" value="hot_dog"/>
    <property type="match status" value="1"/>
</dbReference>
<dbReference type="SUPFAM" id="SSF54637">
    <property type="entry name" value="Thioesterase/thiol ester dehydrase-isomerase"/>
    <property type="match status" value="1"/>
</dbReference>
<dbReference type="AlphaFoldDB" id="A0A644ZTD3"/>
<protein>
    <recommendedName>
        <fullName evidence="2">MaoC-like domain-containing protein</fullName>
    </recommendedName>
</protein>
<proteinExistence type="predicted"/>
<organism evidence="1">
    <name type="scientific">bioreactor metagenome</name>
    <dbReference type="NCBI Taxonomy" id="1076179"/>
    <lineage>
        <taxon>unclassified sequences</taxon>
        <taxon>metagenomes</taxon>
        <taxon>ecological metagenomes</taxon>
    </lineage>
</organism>
<comment type="caution">
    <text evidence="1">The sequence shown here is derived from an EMBL/GenBank/DDBJ whole genome shotgun (WGS) entry which is preliminary data.</text>
</comment>
<gene>
    <name evidence="1" type="ORF">SDC9_87482</name>
</gene>
<name>A0A644ZTD3_9ZZZZ</name>
<dbReference type="InterPro" id="IPR029069">
    <property type="entry name" value="HotDog_dom_sf"/>
</dbReference>
<evidence type="ECO:0000313" key="1">
    <source>
        <dbReference type="EMBL" id="MPM40834.1"/>
    </source>
</evidence>
<evidence type="ECO:0008006" key="2">
    <source>
        <dbReference type="Google" id="ProtNLM"/>
    </source>
</evidence>
<accession>A0A644ZTD3</accession>
<reference evidence="1" key="1">
    <citation type="submission" date="2019-08" db="EMBL/GenBank/DDBJ databases">
        <authorList>
            <person name="Kucharzyk K."/>
            <person name="Murdoch R.W."/>
            <person name="Higgins S."/>
            <person name="Loffler F."/>
        </authorList>
    </citation>
    <scope>NUCLEOTIDE SEQUENCE</scope>
</reference>
<dbReference type="EMBL" id="VSSQ01009142">
    <property type="protein sequence ID" value="MPM40834.1"/>
    <property type="molecule type" value="Genomic_DNA"/>
</dbReference>
<sequence>MHKASCKIRRHNPEGDMLFIKGKVTRKFVENGKHMVEIEQSAHNQDGELSVVGSGVVILPSKG</sequence>